<protein>
    <submittedName>
        <fullName evidence="1">Uncharacterized protein</fullName>
    </submittedName>
</protein>
<feature type="non-terminal residue" evidence="1">
    <location>
        <position position="77"/>
    </location>
</feature>
<dbReference type="AlphaFoldDB" id="A0AAN8W9K9"/>
<comment type="caution">
    <text evidence="1">The sequence shown here is derived from an EMBL/GenBank/DDBJ whole genome shotgun (WGS) entry which is preliminary data.</text>
</comment>
<dbReference type="Proteomes" id="UP001381693">
    <property type="component" value="Unassembled WGS sequence"/>
</dbReference>
<dbReference type="EMBL" id="JAXCGZ010023142">
    <property type="protein sequence ID" value="KAK7016439.1"/>
    <property type="molecule type" value="Genomic_DNA"/>
</dbReference>
<proteinExistence type="predicted"/>
<accession>A0AAN8W9K9</accession>
<sequence length="77" mass="9103">PFIIKFVTPFHVVDFGQRQPKQCPKTKYQPNHVVNNKGKKIDNCFLKTGTRTCERCWYPLTRRRGEDYTEITPCAKQ</sequence>
<reference evidence="1 2" key="1">
    <citation type="submission" date="2023-11" db="EMBL/GenBank/DDBJ databases">
        <title>Halocaridina rubra genome assembly.</title>
        <authorList>
            <person name="Smith C."/>
        </authorList>
    </citation>
    <scope>NUCLEOTIDE SEQUENCE [LARGE SCALE GENOMIC DNA]</scope>
    <source>
        <strain evidence="1">EP-1</strain>
        <tissue evidence="1">Whole</tissue>
    </source>
</reference>
<feature type="non-terminal residue" evidence="1">
    <location>
        <position position="1"/>
    </location>
</feature>
<gene>
    <name evidence="1" type="ORF">SK128_022601</name>
</gene>
<evidence type="ECO:0000313" key="2">
    <source>
        <dbReference type="Proteomes" id="UP001381693"/>
    </source>
</evidence>
<evidence type="ECO:0000313" key="1">
    <source>
        <dbReference type="EMBL" id="KAK7016439.1"/>
    </source>
</evidence>
<organism evidence="1 2">
    <name type="scientific">Halocaridina rubra</name>
    <name type="common">Hawaiian red shrimp</name>
    <dbReference type="NCBI Taxonomy" id="373956"/>
    <lineage>
        <taxon>Eukaryota</taxon>
        <taxon>Metazoa</taxon>
        <taxon>Ecdysozoa</taxon>
        <taxon>Arthropoda</taxon>
        <taxon>Crustacea</taxon>
        <taxon>Multicrustacea</taxon>
        <taxon>Malacostraca</taxon>
        <taxon>Eumalacostraca</taxon>
        <taxon>Eucarida</taxon>
        <taxon>Decapoda</taxon>
        <taxon>Pleocyemata</taxon>
        <taxon>Caridea</taxon>
        <taxon>Atyoidea</taxon>
        <taxon>Atyidae</taxon>
        <taxon>Halocaridina</taxon>
    </lineage>
</organism>
<name>A0AAN8W9K9_HALRR</name>
<keyword evidence="2" id="KW-1185">Reference proteome</keyword>